<dbReference type="Proteomes" id="UP000727407">
    <property type="component" value="Unassembled WGS sequence"/>
</dbReference>
<evidence type="ECO:0000313" key="1">
    <source>
        <dbReference type="EMBL" id="KAF5899283.1"/>
    </source>
</evidence>
<dbReference type="EMBL" id="QNUK01000173">
    <property type="protein sequence ID" value="KAF5899283.1"/>
    <property type="molecule type" value="Genomic_DNA"/>
</dbReference>
<sequence length="79" mass="9032">MSDSFRSMIGVLNRNEKSRTSSGHSCSITLFARNNTETTLHRCVLHQTERDPCATYERALPCHVIRLGIFQNMQDVSFD</sequence>
<proteinExistence type="predicted"/>
<evidence type="ECO:0000313" key="2">
    <source>
        <dbReference type="Proteomes" id="UP000727407"/>
    </source>
</evidence>
<dbReference type="AlphaFoldDB" id="A0A8J4XAB3"/>
<gene>
    <name evidence="1" type="ORF">DAT39_011046</name>
</gene>
<keyword evidence="2" id="KW-1185">Reference proteome</keyword>
<accession>A0A8J4XAB3</accession>
<protein>
    <submittedName>
        <fullName evidence="1">Uncharacterized protein</fullName>
    </submittedName>
</protein>
<comment type="caution">
    <text evidence="1">The sequence shown here is derived from an EMBL/GenBank/DDBJ whole genome shotgun (WGS) entry which is preliminary data.</text>
</comment>
<name>A0A8J4XAB3_CLAMG</name>
<organism evidence="1 2">
    <name type="scientific">Clarias magur</name>
    <name type="common">Asian catfish</name>
    <name type="synonym">Macropteronotus magur</name>
    <dbReference type="NCBI Taxonomy" id="1594786"/>
    <lineage>
        <taxon>Eukaryota</taxon>
        <taxon>Metazoa</taxon>
        <taxon>Chordata</taxon>
        <taxon>Craniata</taxon>
        <taxon>Vertebrata</taxon>
        <taxon>Euteleostomi</taxon>
        <taxon>Actinopterygii</taxon>
        <taxon>Neopterygii</taxon>
        <taxon>Teleostei</taxon>
        <taxon>Ostariophysi</taxon>
        <taxon>Siluriformes</taxon>
        <taxon>Clariidae</taxon>
        <taxon>Clarias</taxon>
    </lineage>
</organism>
<reference evidence="1" key="1">
    <citation type="submission" date="2020-07" db="EMBL/GenBank/DDBJ databases">
        <title>Clarias magur genome sequencing, assembly and annotation.</title>
        <authorList>
            <person name="Kushwaha B."/>
            <person name="Kumar R."/>
            <person name="Das P."/>
            <person name="Joshi C.G."/>
            <person name="Kumar D."/>
            <person name="Nagpure N.S."/>
            <person name="Pandey M."/>
            <person name="Agarwal S."/>
            <person name="Srivastava S."/>
            <person name="Singh M."/>
            <person name="Sahoo L."/>
            <person name="Jayasankar P."/>
            <person name="Meher P.K."/>
            <person name="Koringa P.G."/>
            <person name="Iquebal M.A."/>
            <person name="Das S.P."/>
            <person name="Bit A."/>
            <person name="Patnaik S."/>
            <person name="Patel N."/>
            <person name="Shah T.M."/>
            <person name="Hinsu A."/>
            <person name="Jena J.K."/>
        </authorList>
    </citation>
    <scope>NUCLEOTIDE SEQUENCE</scope>
    <source>
        <strain evidence="1">CIFAMagur01</strain>
        <tissue evidence="1">Testis</tissue>
    </source>
</reference>